<protein>
    <submittedName>
        <fullName evidence="2">Uncharacterized protein</fullName>
    </submittedName>
</protein>
<organism evidence="2 3">
    <name type="scientific">Stentor coeruleus</name>
    <dbReference type="NCBI Taxonomy" id="5963"/>
    <lineage>
        <taxon>Eukaryota</taxon>
        <taxon>Sar</taxon>
        <taxon>Alveolata</taxon>
        <taxon>Ciliophora</taxon>
        <taxon>Postciliodesmatophora</taxon>
        <taxon>Heterotrichea</taxon>
        <taxon>Heterotrichida</taxon>
        <taxon>Stentoridae</taxon>
        <taxon>Stentor</taxon>
    </lineage>
</organism>
<keyword evidence="3" id="KW-1185">Reference proteome</keyword>
<feature type="coiled-coil region" evidence="1">
    <location>
        <begin position="53"/>
        <end position="94"/>
    </location>
</feature>
<comment type="caution">
    <text evidence="2">The sequence shown here is derived from an EMBL/GenBank/DDBJ whole genome shotgun (WGS) entry which is preliminary data.</text>
</comment>
<evidence type="ECO:0000313" key="3">
    <source>
        <dbReference type="Proteomes" id="UP000187209"/>
    </source>
</evidence>
<name>A0A1R2B7X2_9CILI</name>
<dbReference type="EMBL" id="MPUH01000867">
    <property type="protein sequence ID" value="OMJ72867.1"/>
    <property type="molecule type" value="Genomic_DNA"/>
</dbReference>
<gene>
    <name evidence="2" type="ORF">SteCoe_28582</name>
</gene>
<feature type="coiled-coil region" evidence="1">
    <location>
        <begin position="152"/>
        <end position="179"/>
    </location>
</feature>
<keyword evidence="1" id="KW-0175">Coiled coil</keyword>
<dbReference type="AlphaFoldDB" id="A0A1R2B7X2"/>
<reference evidence="2 3" key="1">
    <citation type="submission" date="2016-11" db="EMBL/GenBank/DDBJ databases">
        <title>The macronuclear genome of Stentor coeruleus: a giant cell with tiny introns.</title>
        <authorList>
            <person name="Slabodnick M."/>
            <person name="Ruby J.G."/>
            <person name="Reiff S.B."/>
            <person name="Swart E.C."/>
            <person name="Gosai S."/>
            <person name="Prabakaran S."/>
            <person name="Witkowska E."/>
            <person name="Larue G.E."/>
            <person name="Fisher S."/>
            <person name="Freeman R.M."/>
            <person name="Gunawardena J."/>
            <person name="Chu W."/>
            <person name="Stover N.A."/>
            <person name="Gregory B.D."/>
            <person name="Nowacki M."/>
            <person name="Derisi J."/>
            <person name="Roy S.W."/>
            <person name="Marshall W.F."/>
            <person name="Sood P."/>
        </authorList>
    </citation>
    <scope>NUCLEOTIDE SEQUENCE [LARGE SCALE GENOMIC DNA]</scope>
    <source>
        <strain evidence="2">WM001</strain>
    </source>
</reference>
<evidence type="ECO:0000256" key="1">
    <source>
        <dbReference type="SAM" id="Coils"/>
    </source>
</evidence>
<accession>A0A1R2B7X2</accession>
<sequence>MSNTSDLAPTDKAKNLEKLTILLENSLEKDEKNESKNLLSQLRTKIKEIFVDCQGYEKISEKMNNKIQELLEKIKELNEKNRMLEEEIQEIKVKFSIKIQEKQAKFEEKSRNSKENIDLLLRDLNCKSVLVISQKLHYECERYKHKTKSKCEKKISQIVNDYEKQLQRKENDHQTELKNLQSYNSAKLKRAIEATEKILKPPLNNLTTALQTSNSKNILNSIL</sequence>
<evidence type="ECO:0000313" key="2">
    <source>
        <dbReference type="EMBL" id="OMJ72867.1"/>
    </source>
</evidence>
<proteinExistence type="predicted"/>
<dbReference type="Proteomes" id="UP000187209">
    <property type="component" value="Unassembled WGS sequence"/>
</dbReference>